<reference evidence="1" key="1">
    <citation type="submission" date="2017-02" db="EMBL/GenBank/DDBJ databases">
        <authorList>
            <person name="Regsiter A."/>
            <person name="William W."/>
        </authorList>
    </citation>
    <scope>NUCLEOTIDE SEQUENCE</scope>
    <source>
        <strain evidence="1">Bib</strain>
    </source>
</reference>
<dbReference type="AlphaFoldDB" id="A0A3P3XIG7"/>
<name>A0A3P3XIG7_9SPIR</name>
<gene>
    <name evidence="1" type="ORF">SPIROBIBN47_260036</name>
</gene>
<evidence type="ECO:0000313" key="1">
    <source>
        <dbReference type="EMBL" id="SLM12748.1"/>
    </source>
</evidence>
<sequence length="112" mass="13127">MWTVSATDEYIEWFCSLPGKAQEALLAKVLLLEEFGPQLGRPHADTLKGSRIKNLKELRARTHAQVLRVLYYFDEERQGLLLIGGDKKGRNEKDFYSRLIQMAEEIIERYRR</sequence>
<organism evidence="1">
    <name type="scientific">uncultured spirochete</name>
    <dbReference type="NCBI Taxonomy" id="156406"/>
    <lineage>
        <taxon>Bacteria</taxon>
        <taxon>Pseudomonadati</taxon>
        <taxon>Spirochaetota</taxon>
        <taxon>Spirochaetia</taxon>
        <taxon>Spirochaetales</taxon>
        <taxon>environmental samples</taxon>
    </lineage>
</organism>
<evidence type="ECO:0008006" key="2">
    <source>
        <dbReference type="Google" id="ProtNLM"/>
    </source>
</evidence>
<dbReference type="Pfam" id="PF05973">
    <property type="entry name" value="Gp49"/>
    <property type="match status" value="1"/>
</dbReference>
<protein>
    <recommendedName>
        <fullName evidence="2">Addiction module toxin RelE</fullName>
    </recommendedName>
</protein>
<dbReference type="InterPro" id="IPR009241">
    <property type="entry name" value="HigB-like"/>
</dbReference>
<dbReference type="EMBL" id="FWDM01000019">
    <property type="protein sequence ID" value="SLM12748.1"/>
    <property type="molecule type" value="Genomic_DNA"/>
</dbReference>
<proteinExistence type="predicted"/>
<accession>A0A3P3XIG7</accession>